<evidence type="ECO:0000256" key="4">
    <source>
        <dbReference type="RuleBase" id="RU361173"/>
    </source>
</evidence>
<dbReference type="PANTHER" id="PTHR31683">
    <property type="entry name" value="PECTATE LYASE 18-RELATED"/>
    <property type="match status" value="1"/>
</dbReference>
<reference evidence="7 8" key="1">
    <citation type="journal article" date="2013" name="BMC Genomics">
        <title>Genomics-driven discovery of the pneumocandin biosynthetic gene cluster in the fungus Glarea lozoyensis.</title>
        <authorList>
            <person name="Chen L."/>
            <person name="Yue Q."/>
            <person name="Zhang X."/>
            <person name="Xiang M."/>
            <person name="Wang C."/>
            <person name="Li S."/>
            <person name="Che Y."/>
            <person name="Ortiz-Lopez F.J."/>
            <person name="Bills G.F."/>
            <person name="Liu X."/>
            <person name="An Z."/>
        </authorList>
    </citation>
    <scope>NUCLEOTIDE SEQUENCE [LARGE SCALE GENOMIC DNA]</scope>
    <source>
        <strain evidence="8">ATCC 20868 / MF5171</strain>
    </source>
</reference>
<keyword evidence="4" id="KW-0964">Secreted</keyword>
<gene>
    <name evidence="7" type="ORF">GLAREA_09321</name>
</gene>
<dbReference type="SMART" id="SM00656">
    <property type="entry name" value="Amb_all"/>
    <property type="match status" value="1"/>
</dbReference>
<evidence type="ECO:0000256" key="5">
    <source>
        <dbReference type="SAM" id="SignalP"/>
    </source>
</evidence>
<dbReference type="InterPro" id="IPR011050">
    <property type="entry name" value="Pectin_lyase_fold/virulence"/>
</dbReference>
<proteinExistence type="inferred from homology"/>
<keyword evidence="4" id="KW-0624">Polysaccharide degradation</keyword>
<dbReference type="GO" id="GO:0000272">
    <property type="term" value="P:polysaccharide catabolic process"/>
    <property type="evidence" value="ECO:0007669"/>
    <property type="project" value="UniProtKB-KW"/>
</dbReference>
<evidence type="ECO:0000259" key="6">
    <source>
        <dbReference type="SMART" id="SM00656"/>
    </source>
</evidence>
<keyword evidence="3 4" id="KW-0456">Lyase</keyword>
<dbReference type="HOGENOM" id="CLU_021894_0_1_1"/>
<evidence type="ECO:0000313" key="7">
    <source>
        <dbReference type="EMBL" id="EPE37158.1"/>
    </source>
</evidence>
<dbReference type="eggNOG" id="ENOG502QR5B">
    <property type="taxonomic scope" value="Eukaryota"/>
</dbReference>
<dbReference type="RefSeq" id="XP_008076473.1">
    <property type="nucleotide sequence ID" value="XM_008078282.1"/>
</dbReference>
<evidence type="ECO:0000256" key="2">
    <source>
        <dbReference type="ARBA" id="ARBA00022729"/>
    </source>
</evidence>
<dbReference type="EMBL" id="KE145352">
    <property type="protein sequence ID" value="EPE37158.1"/>
    <property type="molecule type" value="Genomic_DNA"/>
</dbReference>
<dbReference type="InterPro" id="IPR012334">
    <property type="entry name" value="Pectin_lyas_fold"/>
</dbReference>
<accession>S3EG54</accession>
<dbReference type="PANTHER" id="PTHR31683:SF18">
    <property type="entry name" value="PECTATE LYASE 21-RELATED"/>
    <property type="match status" value="1"/>
</dbReference>
<keyword evidence="8" id="KW-1185">Reference proteome</keyword>
<dbReference type="AlphaFoldDB" id="S3EG54"/>
<evidence type="ECO:0000256" key="3">
    <source>
        <dbReference type="ARBA" id="ARBA00023239"/>
    </source>
</evidence>
<dbReference type="GO" id="GO:0005576">
    <property type="term" value="C:extracellular region"/>
    <property type="evidence" value="ECO:0007669"/>
    <property type="project" value="UniProtKB-SubCell"/>
</dbReference>
<dbReference type="SUPFAM" id="SSF51126">
    <property type="entry name" value="Pectin lyase-like"/>
    <property type="match status" value="1"/>
</dbReference>
<name>S3EG54_GLAL2</name>
<dbReference type="GO" id="GO:0030570">
    <property type="term" value="F:pectate lyase activity"/>
    <property type="evidence" value="ECO:0007669"/>
    <property type="project" value="InterPro"/>
</dbReference>
<feature type="chain" id="PRO_5004520220" evidence="5">
    <location>
        <begin position="19"/>
        <end position="424"/>
    </location>
</feature>
<dbReference type="OrthoDB" id="1637350at2759"/>
<dbReference type="InterPro" id="IPR045032">
    <property type="entry name" value="PEL"/>
</dbReference>
<dbReference type="KEGG" id="glz:GLAREA_09321"/>
<dbReference type="OMA" id="ATWGVEG"/>
<evidence type="ECO:0000256" key="1">
    <source>
        <dbReference type="ARBA" id="ARBA00010980"/>
    </source>
</evidence>
<dbReference type="Pfam" id="PF00544">
    <property type="entry name" value="Pectate_lyase_4"/>
    <property type="match status" value="1"/>
</dbReference>
<feature type="domain" description="Pectate lyase" evidence="6">
    <location>
        <begin position="134"/>
        <end position="347"/>
    </location>
</feature>
<keyword evidence="4" id="KW-0119">Carbohydrate metabolism</keyword>
<keyword evidence="2 5" id="KW-0732">Signal</keyword>
<comment type="subcellular location">
    <subcellularLocation>
        <location evidence="4">Secreted</location>
    </subcellularLocation>
</comment>
<comment type="similarity">
    <text evidence="1 4">Belongs to the polysaccharide lyase 1 family.</text>
</comment>
<sequence>MKFINSLFALGSLASVSAQTCNSDNCLRALRAADRIVEARAFCGTFTAAPNATLPLPTFAAAACTGNAASRVSSACSCIAISTTSSTPSPTSACDPNASYPAIPLPTGAFDLVGFGKSNPYGAVNGGEGGPTTTISAGATGANAALVAAATGSNKLTIIVEGEFNLPARLRVGSNKSIIGGRNGTIGTNGITMINADNIILQNMRITGVFDNDCLTIQNTTRVWIDHNDLSSNPNIIKNGPDLYDGLMDIIRASDWITVSWNYLHDHYKASLVGNNDQFRDIDFGHFHITYHHNYWKNLGTRGNAGRFGTQHLYNNYYKDFRFQAIHSRSDNQVLVEGNVFTGDTREALSTYGLVIPEDSPNTSPLGDYEIDGYANLGAPNDFGGSGVNITQVGNFTTAPYSYTLTPLVDVPALVVRYSGLNKL</sequence>
<dbReference type="Gene3D" id="2.160.20.10">
    <property type="entry name" value="Single-stranded right-handed beta-helix, Pectin lyase-like"/>
    <property type="match status" value="1"/>
</dbReference>
<dbReference type="InterPro" id="IPR002022">
    <property type="entry name" value="Pec_lyase"/>
</dbReference>
<dbReference type="GeneID" id="19468369"/>
<dbReference type="STRING" id="1116229.S3EG54"/>
<evidence type="ECO:0000313" key="8">
    <source>
        <dbReference type="Proteomes" id="UP000016922"/>
    </source>
</evidence>
<organism evidence="7 8">
    <name type="scientific">Glarea lozoyensis (strain ATCC 20868 / MF5171)</name>
    <dbReference type="NCBI Taxonomy" id="1116229"/>
    <lineage>
        <taxon>Eukaryota</taxon>
        <taxon>Fungi</taxon>
        <taxon>Dikarya</taxon>
        <taxon>Ascomycota</taxon>
        <taxon>Pezizomycotina</taxon>
        <taxon>Leotiomycetes</taxon>
        <taxon>Helotiales</taxon>
        <taxon>Helotiaceae</taxon>
        <taxon>Glarea</taxon>
    </lineage>
</organism>
<feature type="signal peptide" evidence="5">
    <location>
        <begin position="1"/>
        <end position="18"/>
    </location>
</feature>
<protein>
    <submittedName>
        <fullName evidence="7">Pectin lyase-like protein</fullName>
    </submittedName>
</protein>
<dbReference type="Proteomes" id="UP000016922">
    <property type="component" value="Unassembled WGS sequence"/>
</dbReference>